<gene>
    <name evidence="1" type="ORF">NGM29_13275</name>
</gene>
<dbReference type="EMBL" id="CP100355">
    <property type="protein sequence ID" value="UTF52748.1"/>
    <property type="molecule type" value="Genomic_DNA"/>
</dbReference>
<name>A0A9E7N9A8_9EURY</name>
<dbReference type="Gene3D" id="2.60.120.200">
    <property type="match status" value="1"/>
</dbReference>
<dbReference type="AlphaFoldDB" id="A0A9E7N9A8"/>
<evidence type="ECO:0000313" key="1">
    <source>
        <dbReference type="EMBL" id="UTF52748.1"/>
    </source>
</evidence>
<organism evidence="1 2">
    <name type="scientific">Natronosalvus rutilus</name>
    <dbReference type="NCBI Taxonomy" id="2953753"/>
    <lineage>
        <taxon>Archaea</taxon>
        <taxon>Methanobacteriati</taxon>
        <taxon>Methanobacteriota</taxon>
        <taxon>Stenosarchaea group</taxon>
        <taxon>Halobacteria</taxon>
        <taxon>Halobacteriales</taxon>
        <taxon>Natrialbaceae</taxon>
        <taxon>Natronosalvus</taxon>
    </lineage>
</organism>
<dbReference type="RefSeq" id="WP_254156786.1">
    <property type="nucleotide sequence ID" value="NZ_CP100355.1"/>
</dbReference>
<accession>A0A9E7N9A8</accession>
<keyword evidence="2" id="KW-1185">Reference proteome</keyword>
<sequence>MADTGSFRTEKQSPTDQIAEISGSDWNNASLDNLELKNGVLSIPAAIPQSSIYRWWGGNITVADGSNADPWPEELAGIDTSAMGGQTFREGYIGFDAVEFDGVDDYYTWSPDSQLPIGDETFSLMTLVYSSSWGSGSYDIVGWGNSSSNDGHGLMIRGGNVSHRTYGNTLLGSAAPTSEWFTFGVSYDGSTRNLYLNGSQDTSDSPSYSVSDNNHTIGRSPFDSSGYFDGCVAEIIVCNDAEDAQAFGNYHSNRLG</sequence>
<dbReference type="InterPro" id="IPR013320">
    <property type="entry name" value="ConA-like_dom_sf"/>
</dbReference>
<reference evidence="1" key="1">
    <citation type="submission" date="2022-06" db="EMBL/GenBank/DDBJ databases">
        <title>Diverse halophilic archaea isolated from saline environments.</title>
        <authorList>
            <person name="Cui H.-L."/>
        </authorList>
    </citation>
    <scope>NUCLEOTIDE SEQUENCE</scope>
    <source>
        <strain evidence="1">WLHS1</strain>
    </source>
</reference>
<dbReference type="GeneID" id="73291035"/>
<dbReference type="Pfam" id="PF13385">
    <property type="entry name" value="Laminin_G_3"/>
    <property type="match status" value="1"/>
</dbReference>
<proteinExistence type="predicted"/>
<protein>
    <submittedName>
        <fullName evidence="1">LamG domain-containing protein</fullName>
    </submittedName>
</protein>
<dbReference type="KEGG" id="sawl:NGM29_13275"/>
<dbReference type="SUPFAM" id="SSF49899">
    <property type="entry name" value="Concanavalin A-like lectins/glucanases"/>
    <property type="match status" value="1"/>
</dbReference>
<evidence type="ECO:0000313" key="2">
    <source>
        <dbReference type="Proteomes" id="UP001056855"/>
    </source>
</evidence>
<dbReference type="Proteomes" id="UP001056855">
    <property type="component" value="Chromosome"/>
</dbReference>